<protein>
    <recommendedName>
        <fullName evidence="3">SAM-dependent methyltransferase</fullName>
    </recommendedName>
</protein>
<dbReference type="Gene3D" id="3.40.50.150">
    <property type="entry name" value="Vaccinia Virus protein VP39"/>
    <property type="match status" value="1"/>
</dbReference>
<dbReference type="SUPFAM" id="SSF53335">
    <property type="entry name" value="S-adenosyl-L-methionine-dependent methyltransferases"/>
    <property type="match status" value="1"/>
</dbReference>
<dbReference type="PANTHER" id="PTHR38451">
    <property type="entry name" value="TRNA (ADENINE(22)-N(1))-METHYLTRANSFERASE"/>
    <property type="match status" value="1"/>
</dbReference>
<accession>A0A3P7S2H2</accession>
<name>A0A3P7S2H2_9FIRM</name>
<dbReference type="InterPro" id="IPR029063">
    <property type="entry name" value="SAM-dependent_MTases_sf"/>
</dbReference>
<dbReference type="AlphaFoldDB" id="A0A3P7S2H2"/>
<dbReference type="EMBL" id="LR130778">
    <property type="protein sequence ID" value="VDN49036.1"/>
    <property type="molecule type" value="Genomic_DNA"/>
</dbReference>
<dbReference type="GO" id="GO:0160105">
    <property type="term" value="F:tRNA (adenine(22)-N1)-methyltransferase activity"/>
    <property type="evidence" value="ECO:0007669"/>
    <property type="project" value="InterPro"/>
</dbReference>
<dbReference type="KEGG" id="cbar:PATL70BA_3117"/>
<evidence type="ECO:0008006" key="3">
    <source>
        <dbReference type="Google" id="ProtNLM"/>
    </source>
</evidence>
<evidence type="ECO:0000313" key="1">
    <source>
        <dbReference type="EMBL" id="VDN49036.1"/>
    </source>
</evidence>
<dbReference type="OrthoDB" id="5881184at2"/>
<dbReference type="PIRSF" id="PIRSF018637">
    <property type="entry name" value="TrmK"/>
    <property type="match status" value="1"/>
</dbReference>
<reference evidence="1 2" key="1">
    <citation type="submission" date="2018-09" db="EMBL/GenBank/DDBJ databases">
        <authorList>
            <person name="Postec A."/>
        </authorList>
    </citation>
    <scope>NUCLEOTIDE SEQUENCE [LARGE SCALE GENOMIC DNA]</scope>
    <source>
        <strain evidence="1">70B-A</strain>
    </source>
</reference>
<dbReference type="Pfam" id="PF12847">
    <property type="entry name" value="Methyltransf_18"/>
    <property type="match status" value="1"/>
</dbReference>
<sequence length="229" mass="25942">MLSNRLQAIAKLVPYNSIVADIGTDHGYLPIALVKNQQVTKAYAMDINEGPLMKARENIRSYGLDGQVIALKSPGLEDLPEDVSVVVIAGMGGVLISNILETSKEKLRNIETLILSPHLDIPHVRRTVHELGFMIAEEYMVIDQEKYYTLLKCKQGNERYSMLEYEYGKKLMEAGSDTFLAYLETEKSKLEKVMNRLKTIDAKSTIGRGKVLKDKYDTIVEIRRHHETK</sequence>
<dbReference type="Proteomes" id="UP000279029">
    <property type="component" value="Chromosome"/>
</dbReference>
<dbReference type="PANTHER" id="PTHR38451:SF1">
    <property type="entry name" value="TRNA (ADENINE(22)-N(1))-METHYLTRANSFERASE"/>
    <property type="match status" value="1"/>
</dbReference>
<keyword evidence="2" id="KW-1185">Reference proteome</keyword>
<proteinExistence type="predicted"/>
<evidence type="ECO:0000313" key="2">
    <source>
        <dbReference type="Proteomes" id="UP000279029"/>
    </source>
</evidence>
<gene>
    <name evidence="1" type="ORF">PATL70BA_3117</name>
</gene>
<organism evidence="1 2">
    <name type="scientific">Petrocella atlantisensis</name>
    <dbReference type="NCBI Taxonomy" id="2173034"/>
    <lineage>
        <taxon>Bacteria</taxon>
        <taxon>Bacillati</taxon>
        <taxon>Bacillota</taxon>
        <taxon>Clostridia</taxon>
        <taxon>Lachnospirales</taxon>
        <taxon>Vallitaleaceae</taxon>
        <taxon>Petrocella</taxon>
    </lineage>
</organism>
<dbReference type="RefSeq" id="WP_125138079.1">
    <property type="nucleotide sequence ID" value="NZ_LR130778.1"/>
</dbReference>
<dbReference type="InterPro" id="IPR006901">
    <property type="entry name" value="TrmK"/>
</dbReference>